<evidence type="ECO:0000256" key="6">
    <source>
        <dbReference type="ARBA" id="ARBA00022692"/>
    </source>
</evidence>
<comment type="similarity">
    <text evidence="2">Belongs to the CorA metal ion transporter (MIT) (TC 1.A.35) family.</text>
</comment>
<dbReference type="GO" id="GO:0015087">
    <property type="term" value="F:cobalt ion transmembrane transporter activity"/>
    <property type="evidence" value="ECO:0007669"/>
    <property type="project" value="TreeGrafter"/>
</dbReference>
<dbReference type="SUPFAM" id="SSF144083">
    <property type="entry name" value="Magnesium transport protein CorA, transmembrane region"/>
    <property type="match status" value="1"/>
</dbReference>
<comment type="subcellular location">
    <subcellularLocation>
        <location evidence="1">Cell membrane</location>
        <topology evidence="1">Multi-pass membrane protein</topology>
    </subcellularLocation>
</comment>
<dbReference type="GO" id="GO:0005886">
    <property type="term" value="C:plasma membrane"/>
    <property type="evidence" value="ECO:0007669"/>
    <property type="project" value="UniProtKB-SubCell"/>
</dbReference>
<keyword evidence="6 12" id="KW-0812">Transmembrane</keyword>
<dbReference type="Gene3D" id="1.20.58.340">
    <property type="entry name" value="Magnesium transport protein CorA, transmembrane region"/>
    <property type="match status" value="2"/>
</dbReference>
<dbReference type="OrthoDB" id="9803416at2"/>
<dbReference type="GO" id="GO:0050897">
    <property type="term" value="F:cobalt ion binding"/>
    <property type="evidence" value="ECO:0007669"/>
    <property type="project" value="TreeGrafter"/>
</dbReference>
<protein>
    <submittedName>
        <fullName evidence="13">Zinc transporter</fullName>
    </submittedName>
</protein>
<keyword evidence="10 12" id="KW-0472">Membrane</keyword>
<dbReference type="InterPro" id="IPR002523">
    <property type="entry name" value="MgTranspt_CorA/ZnTranspt_ZntB"/>
</dbReference>
<keyword evidence="3" id="KW-0813">Transport</keyword>
<dbReference type="InterPro" id="IPR045861">
    <property type="entry name" value="CorA_cytoplasmic_dom"/>
</dbReference>
<keyword evidence="8 12" id="KW-1133">Transmembrane helix</keyword>
<evidence type="ECO:0000256" key="1">
    <source>
        <dbReference type="ARBA" id="ARBA00004651"/>
    </source>
</evidence>
<feature type="transmembrane region" description="Helical" evidence="12">
    <location>
        <begin position="277"/>
        <end position="299"/>
    </location>
</feature>
<dbReference type="GO" id="GO:0015095">
    <property type="term" value="F:magnesium ion transmembrane transporter activity"/>
    <property type="evidence" value="ECO:0007669"/>
    <property type="project" value="TreeGrafter"/>
</dbReference>
<dbReference type="Gene3D" id="3.30.460.20">
    <property type="entry name" value="CorA soluble domain-like"/>
    <property type="match status" value="1"/>
</dbReference>
<keyword evidence="9" id="KW-0406">Ion transport</keyword>
<evidence type="ECO:0000256" key="5">
    <source>
        <dbReference type="ARBA" id="ARBA00022519"/>
    </source>
</evidence>
<evidence type="ECO:0000313" key="14">
    <source>
        <dbReference type="Proteomes" id="UP000244223"/>
    </source>
</evidence>
<comment type="caution">
    <text evidence="13">The sequence shown here is derived from an EMBL/GenBank/DDBJ whole genome shotgun (WGS) entry which is preliminary data.</text>
</comment>
<evidence type="ECO:0000256" key="9">
    <source>
        <dbReference type="ARBA" id="ARBA00023065"/>
    </source>
</evidence>
<proteinExistence type="inferred from homology"/>
<keyword evidence="14" id="KW-1185">Reference proteome</keyword>
<evidence type="ECO:0000256" key="3">
    <source>
        <dbReference type="ARBA" id="ARBA00022448"/>
    </source>
</evidence>
<evidence type="ECO:0000256" key="7">
    <source>
        <dbReference type="ARBA" id="ARBA00022833"/>
    </source>
</evidence>
<dbReference type="PANTHER" id="PTHR46494">
    <property type="entry name" value="CORA FAMILY METAL ION TRANSPORTER (EUROFUNG)"/>
    <property type="match status" value="1"/>
</dbReference>
<organism evidence="13 14">
    <name type="scientific">Agitococcus lubricus</name>
    <dbReference type="NCBI Taxonomy" id="1077255"/>
    <lineage>
        <taxon>Bacteria</taxon>
        <taxon>Pseudomonadati</taxon>
        <taxon>Pseudomonadota</taxon>
        <taxon>Gammaproteobacteria</taxon>
        <taxon>Moraxellales</taxon>
        <taxon>Moraxellaceae</taxon>
        <taxon>Agitococcus</taxon>
    </lineage>
</organism>
<dbReference type="CDD" id="cd12834">
    <property type="entry name" value="ZntB_u1"/>
    <property type="match status" value="1"/>
</dbReference>
<feature type="transmembrane region" description="Helical" evidence="12">
    <location>
        <begin position="311"/>
        <end position="332"/>
    </location>
</feature>
<accession>A0A2T5J1X1</accession>
<evidence type="ECO:0000256" key="12">
    <source>
        <dbReference type="SAM" id="Phobius"/>
    </source>
</evidence>
<reference evidence="13 14" key="1">
    <citation type="submission" date="2018-04" db="EMBL/GenBank/DDBJ databases">
        <title>Genomic Encyclopedia of Archaeal and Bacterial Type Strains, Phase II (KMG-II): from individual species to whole genera.</title>
        <authorList>
            <person name="Goeker M."/>
        </authorList>
    </citation>
    <scope>NUCLEOTIDE SEQUENCE [LARGE SCALE GENOMIC DNA]</scope>
    <source>
        <strain evidence="13 14">DSM 5822</strain>
    </source>
</reference>
<sequence length="337" mass="37945">MRQPINTLYGSDETGLICGYVFSPEGIHPLSSNAASLWLQNTDNQTNSFIWLHFNLSHSACEKWLHQYLNLSPIFYEALHEGTRSSRIEYVDDSLIAVINDVVFDFSVDATDVATLYLSVSQHVVVSARVKPLVSIDRLRAAVKQGEQLSSTVDLLVHLLRDQADVMTQIARDVARHVDHIEDTLLSNRLDIHRANLGNLRRLLLRLQRLLAPEPSALFRLLSRPPRWMIEDDTVNLRQSTEEFSTVLRDMSALQERIKLLQEEIAAHINEQNNRSLFVLSTVTVLALPINLTASLLGMNVGGIPLANNHAGFWLIILLVATLTCIAVWFAFGHKND</sequence>
<keyword evidence="7" id="KW-0862">Zinc</keyword>
<feature type="coiled-coil region" evidence="11">
    <location>
        <begin position="244"/>
        <end position="271"/>
    </location>
</feature>
<keyword evidence="11" id="KW-0175">Coiled coil</keyword>
<dbReference type="EMBL" id="QAON01000003">
    <property type="protein sequence ID" value="PTQ90434.1"/>
    <property type="molecule type" value="Genomic_DNA"/>
</dbReference>
<dbReference type="SUPFAM" id="SSF143865">
    <property type="entry name" value="CorA soluble domain-like"/>
    <property type="match status" value="1"/>
</dbReference>
<evidence type="ECO:0000256" key="4">
    <source>
        <dbReference type="ARBA" id="ARBA00022475"/>
    </source>
</evidence>
<dbReference type="InterPro" id="IPR045863">
    <property type="entry name" value="CorA_TM1_TM2"/>
</dbReference>
<dbReference type="Proteomes" id="UP000244223">
    <property type="component" value="Unassembled WGS sequence"/>
</dbReference>
<dbReference type="RefSeq" id="WP_107864874.1">
    <property type="nucleotide sequence ID" value="NZ_QAON01000003.1"/>
</dbReference>
<evidence type="ECO:0000256" key="2">
    <source>
        <dbReference type="ARBA" id="ARBA00009765"/>
    </source>
</evidence>
<name>A0A2T5J1X1_9GAMM</name>
<evidence type="ECO:0000256" key="11">
    <source>
        <dbReference type="SAM" id="Coils"/>
    </source>
</evidence>
<dbReference type="GO" id="GO:0000287">
    <property type="term" value="F:magnesium ion binding"/>
    <property type="evidence" value="ECO:0007669"/>
    <property type="project" value="TreeGrafter"/>
</dbReference>
<dbReference type="AlphaFoldDB" id="A0A2T5J1X1"/>
<evidence type="ECO:0000256" key="8">
    <source>
        <dbReference type="ARBA" id="ARBA00022989"/>
    </source>
</evidence>
<keyword evidence="4" id="KW-1003">Cell membrane</keyword>
<evidence type="ECO:0000256" key="10">
    <source>
        <dbReference type="ARBA" id="ARBA00023136"/>
    </source>
</evidence>
<dbReference type="PANTHER" id="PTHR46494:SF3">
    <property type="entry name" value="ZINC TRANSPORT PROTEIN ZNTB"/>
    <property type="match status" value="1"/>
</dbReference>
<dbReference type="Pfam" id="PF01544">
    <property type="entry name" value="CorA"/>
    <property type="match status" value="1"/>
</dbReference>
<evidence type="ECO:0000313" key="13">
    <source>
        <dbReference type="EMBL" id="PTQ90434.1"/>
    </source>
</evidence>
<keyword evidence="5" id="KW-0997">Cell inner membrane</keyword>
<gene>
    <name evidence="13" type="ORF">C8N29_103187</name>
</gene>